<keyword evidence="9 13" id="KW-0066">ATP synthesis</keyword>
<evidence type="ECO:0000256" key="11">
    <source>
        <dbReference type="ARBA" id="ARBA00025614"/>
    </source>
</evidence>
<comment type="subunit">
    <text evidence="13">F-type ATPases have 2 components, F(1) - the catalytic core - and F(0) - the membrane proton channel. F(1) has five subunits: alpha(3), beta(3), gamma(1), delta(1), epsilon(1). F(0) has three main subunits: a(1), b(2) and c(10-14). The alpha and beta chains form an alternating ring which encloses part of the gamma chain. F(1) is attached to F(0) by a central stalk formed by the gamma and epsilon chains, while a peripheral stalk is formed by the delta and b chains.</text>
</comment>
<comment type="subcellular location">
    <subcellularLocation>
        <location evidence="13">Cell membrane</location>
        <topology evidence="13">Single-pass membrane protein</topology>
    </subcellularLocation>
    <subcellularLocation>
        <location evidence="12">Endomembrane system</location>
        <topology evidence="12">Single-pass membrane protein</topology>
    </subcellularLocation>
</comment>
<keyword evidence="16" id="KW-1185">Reference proteome</keyword>
<evidence type="ECO:0000256" key="10">
    <source>
        <dbReference type="ARBA" id="ARBA00025198"/>
    </source>
</evidence>
<accession>A0ABN1AN47</accession>
<evidence type="ECO:0000256" key="1">
    <source>
        <dbReference type="ARBA" id="ARBA00005513"/>
    </source>
</evidence>
<dbReference type="RefSeq" id="WP_229953626.1">
    <property type="nucleotide sequence ID" value="NZ_BAAAEM010000003.1"/>
</dbReference>
<dbReference type="HAMAP" id="MF_01398">
    <property type="entry name" value="ATP_synth_b_bprime"/>
    <property type="match status" value="1"/>
</dbReference>
<keyword evidence="3 13" id="KW-0138">CF(0)</keyword>
<evidence type="ECO:0000313" key="16">
    <source>
        <dbReference type="Proteomes" id="UP001500713"/>
    </source>
</evidence>
<evidence type="ECO:0000256" key="12">
    <source>
        <dbReference type="ARBA" id="ARBA00037847"/>
    </source>
</evidence>
<gene>
    <name evidence="13" type="primary">atpF</name>
    <name evidence="15" type="ORF">GCM10009096_23150</name>
</gene>
<sequence>MPQIDQIAATYASQIFWLLLTFGFTFFVIGLGMFPKIQGTVDARDKRIADDLEAARAANVKADELEESYRVKMEKDRSEAQALVEASKAKANAASEKRKNKANADIAAKVATAEADIKSRAEEALKEIEGVSAEAAQDLVAKISGAKVTKAAALKETKAALKHG</sequence>
<evidence type="ECO:0000256" key="5">
    <source>
        <dbReference type="ARBA" id="ARBA00022781"/>
    </source>
</evidence>
<name>A0ABN1AN47_9SPHN</name>
<evidence type="ECO:0000256" key="4">
    <source>
        <dbReference type="ARBA" id="ARBA00022692"/>
    </source>
</evidence>
<dbReference type="EMBL" id="BAAAEM010000003">
    <property type="protein sequence ID" value="GAA0480494.1"/>
    <property type="molecule type" value="Genomic_DNA"/>
</dbReference>
<reference evidence="15 16" key="1">
    <citation type="journal article" date="2019" name="Int. J. Syst. Evol. Microbiol.">
        <title>The Global Catalogue of Microorganisms (GCM) 10K type strain sequencing project: providing services to taxonomists for standard genome sequencing and annotation.</title>
        <authorList>
            <consortium name="The Broad Institute Genomics Platform"/>
            <consortium name="The Broad Institute Genome Sequencing Center for Infectious Disease"/>
            <person name="Wu L."/>
            <person name="Ma J."/>
        </authorList>
    </citation>
    <scope>NUCLEOTIDE SEQUENCE [LARGE SCALE GENOMIC DNA]</scope>
    <source>
        <strain evidence="15 16">JCM 14162</strain>
    </source>
</reference>
<dbReference type="PANTHER" id="PTHR33445:SF1">
    <property type="entry name" value="ATP SYNTHASE SUBUNIT B"/>
    <property type="match status" value="1"/>
</dbReference>
<dbReference type="Pfam" id="PF00430">
    <property type="entry name" value="ATP-synt_B"/>
    <property type="match status" value="1"/>
</dbReference>
<evidence type="ECO:0000256" key="2">
    <source>
        <dbReference type="ARBA" id="ARBA00022448"/>
    </source>
</evidence>
<keyword evidence="5 13" id="KW-0375">Hydrogen ion transport</keyword>
<protein>
    <recommendedName>
        <fullName evidence="13">ATP synthase subunit b</fullName>
    </recommendedName>
    <alternativeName>
        <fullName evidence="13">ATP synthase F(0) sector subunit b</fullName>
    </alternativeName>
    <alternativeName>
        <fullName evidence="13">ATPase subunit I</fullName>
    </alternativeName>
    <alternativeName>
        <fullName evidence="13">F-type ATPase subunit b</fullName>
        <shortName evidence="13">F-ATPase subunit b</shortName>
    </alternativeName>
</protein>
<keyword evidence="7 13" id="KW-0406">Ion transport</keyword>
<dbReference type="InterPro" id="IPR050059">
    <property type="entry name" value="ATP_synthase_B_chain"/>
</dbReference>
<keyword evidence="8 13" id="KW-0472">Membrane</keyword>
<evidence type="ECO:0000256" key="3">
    <source>
        <dbReference type="ARBA" id="ARBA00022547"/>
    </source>
</evidence>
<organism evidence="15 16">
    <name type="scientific">Parasphingorhabdus litoris</name>
    <dbReference type="NCBI Taxonomy" id="394733"/>
    <lineage>
        <taxon>Bacteria</taxon>
        <taxon>Pseudomonadati</taxon>
        <taxon>Pseudomonadota</taxon>
        <taxon>Alphaproteobacteria</taxon>
        <taxon>Sphingomonadales</taxon>
        <taxon>Sphingomonadaceae</taxon>
        <taxon>Parasphingorhabdus</taxon>
    </lineage>
</organism>
<comment type="function">
    <text evidence="10 13">F(1)F(0) ATP synthase produces ATP from ADP in the presence of a proton or sodium gradient. F-type ATPases consist of two structural domains, F(1) containing the extramembraneous catalytic core and F(0) containing the membrane proton channel, linked together by a central stalk and a peripheral stalk. During catalysis, ATP synthesis in the catalytic domain of F(1) is coupled via a rotary mechanism of the central stalk subunits to proton translocation.</text>
</comment>
<dbReference type="Proteomes" id="UP001500713">
    <property type="component" value="Unassembled WGS sequence"/>
</dbReference>
<evidence type="ECO:0000313" key="15">
    <source>
        <dbReference type="EMBL" id="GAA0480494.1"/>
    </source>
</evidence>
<evidence type="ECO:0000256" key="7">
    <source>
        <dbReference type="ARBA" id="ARBA00023065"/>
    </source>
</evidence>
<evidence type="ECO:0000256" key="9">
    <source>
        <dbReference type="ARBA" id="ARBA00023310"/>
    </source>
</evidence>
<feature type="transmembrane region" description="Helical" evidence="13">
    <location>
        <begin position="15"/>
        <end position="34"/>
    </location>
</feature>
<dbReference type="CDD" id="cd06503">
    <property type="entry name" value="ATP-synt_Fo_b"/>
    <property type="match status" value="1"/>
</dbReference>
<evidence type="ECO:0000256" key="8">
    <source>
        <dbReference type="ARBA" id="ARBA00023136"/>
    </source>
</evidence>
<evidence type="ECO:0000256" key="6">
    <source>
        <dbReference type="ARBA" id="ARBA00022989"/>
    </source>
</evidence>
<dbReference type="InterPro" id="IPR002146">
    <property type="entry name" value="ATP_synth_b/b'su_bac/chlpt"/>
</dbReference>
<evidence type="ECO:0000256" key="13">
    <source>
        <dbReference type="HAMAP-Rule" id="MF_01398"/>
    </source>
</evidence>
<comment type="function">
    <text evidence="11">Component of the F(0) channel, it forms part of the peripheral stalk, linking F(1) to F(0). The b'-subunit is a diverged and duplicated form of b found in plants and photosynthetic bacteria.</text>
</comment>
<keyword evidence="6 13" id="KW-1133">Transmembrane helix</keyword>
<dbReference type="PANTHER" id="PTHR33445">
    <property type="entry name" value="ATP SYNTHASE SUBUNIT B', CHLOROPLASTIC"/>
    <property type="match status" value="1"/>
</dbReference>
<proteinExistence type="inferred from homology"/>
<evidence type="ECO:0000256" key="14">
    <source>
        <dbReference type="RuleBase" id="RU003848"/>
    </source>
</evidence>
<comment type="similarity">
    <text evidence="1 13 14">Belongs to the ATPase B chain family.</text>
</comment>
<keyword evidence="13" id="KW-1003">Cell membrane</keyword>
<comment type="caution">
    <text evidence="15">The sequence shown here is derived from an EMBL/GenBank/DDBJ whole genome shotgun (WGS) entry which is preliminary data.</text>
</comment>
<keyword evidence="4 13" id="KW-0812">Transmembrane</keyword>
<keyword evidence="2 13" id="KW-0813">Transport</keyword>